<dbReference type="PANTHER" id="PTHR30344:SF1">
    <property type="entry name" value="6-PHOSPHOGLUCONOLACTONASE"/>
    <property type="match status" value="1"/>
</dbReference>
<keyword evidence="2" id="KW-0119">Carbohydrate metabolism</keyword>
<feature type="signal peptide" evidence="3">
    <location>
        <begin position="1"/>
        <end position="18"/>
    </location>
</feature>
<dbReference type="Gene3D" id="2.130.10.10">
    <property type="entry name" value="YVTN repeat-like/Quinoprotein amine dehydrogenase"/>
    <property type="match status" value="1"/>
</dbReference>
<name>A0ABW5KJ59_9SPHI</name>
<gene>
    <name evidence="4" type="ORF">ACFSR5_14640</name>
</gene>
<evidence type="ECO:0000313" key="5">
    <source>
        <dbReference type="Proteomes" id="UP001597545"/>
    </source>
</evidence>
<dbReference type="InterPro" id="IPR015943">
    <property type="entry name" value="WD40/YVTN_repeat-like_dom_sf"/>
</dbReference>
<dbReference type="InterPro" id="IPR011048">
    <property type="entry name" value="Haem_d1_sf"/>
</dbReference>
<reference evidence="5" key="1">
    <citation type="journal article" date="2019" name="Int. J. Syst. Evol. Microbiol.">
        <title>The Global Catalogue of Microorganisms (GCM) 10K type strain sequencing project: providing services to taxonomists for standard genome sequencing and annotation.</title>
        <authorList>
            <consortium name="The Broad Institute Genomics Platform"/>
            <consortium name="The Broad Institute Genome Sequencing Center for Infectious Disease"/>
            <person name="Wu L."/>
            <person name="Ma J."/>
        </authorList>
    </citation>
    <scope>NUCLEOTIDE SEQUENCE [LARGE SCALE GENOMIC DNA]</scope>
    <source>
        <strain evidence="5">KCTC 42662</strain>
    </source>
</reference>
<dbReference type="Pfam" id="PF10282">
    <property type="entry name" value="Lactonase"/>
    <property type="match status" value="1"/>
</dbReference>
<protein>
    <submittedName>
        <fullName evidence="4">Lactonase family protein</fullName>
    </submittedName>
</protein>
<comment type="similarity">
    <text evidence="1">Belongs to the cycloisomerase 2 family.</text>
</comment>
<keyword evidence="2" id="KW-0313">Glucose metabolism</keyword>
<keyword evidence="5" id="KW-1185">Reference proteome</keyword>
<evidence type="ECO:0000256" key="2">
    <source>
        <dbReference type="ARBA" id="ARBA00022526"/>
    </source>
</evidence>
<evidence type="ECO:0000256" key="3">
    <source>
        <dbReference type="SAM" id="SignalP"/>
    </source>
</evidence>
<dbReference type="InterPro" id="IPR050282">
    <property type="entry name" value="Cycloisomerase_2"/>
</dbReference>
<sequence length="363" mass="39308">MRTIVTLILGCFMGQVFAQEIPMFVGTYTNKGSQGIYLYMFNTQDGTASLYANTKSDDPSFLARSADGNMLYAVNERGDSTAALSSFTFDGDVLSFVNALPTDGSYPCHVAVGAKTPLAVVSNYGGGSLAVYRIEQNGAIGEKIQQIQQEGTGPNKERQEASHVHSAFFSPDEKQVFVQNLGTDKVTIYRIAKEKDTYGLVEDGQLSTPAGGGPRHVVFDAKGKNLYVLLEMSAQIVHYLRDGKVWQLVDTMSINADDFKGKDGAAEIKLSPDGKFLYASNRGDANSITLFAIEKSGMLQKKNVYSTGGEGPRNFNITPDGKFLLVANQSTDNIVVFERNTSTGELTNTGKEIEVSSPVCIVF</sequence>
<accession>A0ABW5KJ59</accession>
<organism evidence="4 5">
    <name type="scientific">Sphingobacterium suaedae</name>
    <dbReference type="NCBI Taxonomy" id="1686402"/>
    <lineage>
        <taxon>Bacteria</taxon>
        <taxon>Pseudomonadati</taxon>
        <taxon>Bacteroidota</taxon>
        <taxon>Sphingobacteriia</taxon>
        <taxon>Sphingobacteriales</taxon>
        <taxon>Sphingobacteriaceae</taxon>
        <taxon>Sphingobacterium</taxon>
    </lineage>
</organism>
<dbReference type="PANTHER" id="PTHR30344">
    <property type="entry name" value="6-PHOSPHOGLUCONOLACTONASE-RELATED"/>
    <property type="match status" value="1"/>
</dbReference>
<evidence type="ECO:0000256" key="1">
    <source>
        <dbReference type="ARBA" id="ARBA00005564"/>
    </source>
</evidence>
<keyword evidence="3" id="KW-0732">Signal</keyword>
<dbReference type="EMBL" id="JBHULR010000006">
    <property type="protein sequence ID" value="MFD2548887.1"/>
    <property type="molecule type" value="Genomic_DNA"/>
</dbReference>
<dbReference type="RefSeq" id="WP_380905101.1">
    <property type="nucleotide sequence ID" value="NZ_JBHUEG010000005.1"/>
</dbReference>
<comment type="caution">
    <text evidence="4">The sequence shown here is derived from an EMBL/GenBank/DDBJ whole genome shotgun (WGS) entry which is preliminary data.</text>
</comment>
<evidence type="ECO:0000313" key="4">
    <source>
        <dbReference type="EMBL" id="MFD2548887.1"/>
    </source>
</evidence>
<dbReference type="SUPFAM" id="SSF51004">
    <property type="entry name" value="C-terminal (heme d1) domain of cytochrome cd1-nitrite reductase"/>
    <property type="match status" value="1"/>
</dbReference>
<proteinExistence type="inferred from homology"/>
<feature type="chain" id="PRO_5047463074" evidence="3">
    <location>
        <begin position="19"/>
        <end position="363"/>
    </location>
</feature>
<dbReference type="InterPro" id="IPR019405">
    <property type="entry name" value="Lactonase_7-beta_prop"/>
</dbReference>
<dbReference type="Proteomes" id="UP001597545">
    <property type="component" value="Unassembled WGS sequence"/>
</dbReference>